<dbReference type="AlphaFoldDB" id="A0AAN7PBS5"/>
<feature type="region of interest" description="Disordered" evidence="1">
    <location>
        <begin position="113"/>
        <end position="132"/>
    </location>
</feature>
<name>A0AAN7PBS5_MYCAM</name>
<feature type="compositionally biased region" description="Polar residues" evidence="1">
    <location>
        <begin position="10"/>
        <end position="23"/>
    </location>
</feature>
<comment type="caution">
    <text evidence="2">The sequence shown here is derived from an EMBL/GenBank/DDBJ whole genome shotgun (WGS) entry which is preliminary data.</text>
</comment>
<feature type="region of interest" description="Disordered" evidence="1">
    <location>
        <begin position="1"/>
        <end position="43"/>
    </location>
</feature>
<gene>
    <name evidence="2" type="ORF">QYF61_005236</name>
</gene>
<organism evidence="2 3">
    <name type="scientific">Mycteria americana</name>
    <name type="common">Wood stork</name>
    <dbReference type="NCBI Taxonomy" id="33587"/>
    <lineage>
        <taxon>Eukaryota</taxon>
        <taxon>Metazoa</taxon>
        <taxon>Chordata</taxon>
        <taxon>Craniata</taxon>
        <taxon>Vertebrata</taxon>
        <taxon>Euteleostomi</taxon>
        <taxon>Archelosauria</taxon>
        <taxon>Archosauria</taxon>
        <taxon>Dinosauria</taxon>
        <taxon>Saurischia</taxon>
        <taxon>Theropoda</taxon>
        <taxon>Coelurosauria</taxon>
        <taxon>Aves</taxon>
        <taxon>Neognathae</taxon>
        <taxon>Neoaves</taxon>
        <taxon>Aequornithes</taxon>
        <taxon>Ciconiiformes</taxon>
        <taxon>Ciconiidae</taxon>
        <taxon>Mycteria</taxon>
    </lineage>
</organism>
<keyword evidence="3" id="KW-1185">Reference proteome</keyword>
<feature type="compositionally biased region" description="Polar residues" evidence="1">
    <location>
        <begin position="29"/>
        <end position="43"/>
    </location>
</feature>
<feature type="compositionally biased region" description="Basic and acidic residues" evidence="1">
    <location>
        <begin position="116"/>
        <end position="132"/>
    </location>
</feature>
<reference evidence="2 3" key="1">
    <citation type="journal article" date="2023" name="J. Hered.">
        <title>Chromosome-level genome of the wood stork (Mycteria americana) provides insight into avian chromosome evolution.</title>
        <authorList>
            <person name="Flamio R. Jr."/>
            <person name="Ramstad K.M."/>
        </authorList>
    </citation>
    <scope>NUCLEOTIDE SEQUENCE [LARGE SCALE GENOMIC DNA]</scope>
    <source>
        <strain evidence="2">JAX WOST 10</strain>
    </source>
</reference>
<evidence type="ECO:0000313" key="2">
    <source>
        <dbReference type="EMBL" id="KAK4829567.1"/>
    </source>
</evidence>
<protein>
    <submittedName>
        <fullName evidence="2">Uncharacterized protein</fullName>
    </submittedName>
</protein>
<dbReference type="EMBL" id="JAUNZN010000001">
    <property type="protein sequence ID" value="KAK4829567.1"/>
    <property type="molecule type" value="Genomic_DNA"/>
</dbReference>
<sequence>METGWRNGLMGNSQGSTHMQSAASEVEQTHSTTQPGGQPNTKQLYRKRLGIVADTKVNMSQQCVLVTKATNCTLHLTSESVVEESNYSPHLRDHLWSTMSSFGLPSTSEALTYWSESRERPPRAQDIEGEDKRSYFCLQESDRKIERMDGARLFSNEHSDRTKKQLAQIRT</sequence>
<evidence type="ECO:0000256" key="1">
    <source>
        <dbReference type="SAM" id="MobiDB-lite"/>
    </source>
</evidence>
<proteinExistence type="predicted"/>
<dbReference type="Proteomes" id="UP001333110">
    <property type="component" value="Unassembled WGS sequence"/>
</dbReference>
<evidence type="ECO:0000313" key="3">
    <source>
        <dbReference type="Proteomes" id="UP001333110"/>
    </source>
</evidence>
<accession>A0AAN7PBS5</accession>